<evidence type="ECO:0000313" key="2">
    <source>
        <dbReference type="EMBL" id="RFM23117.1"/>
    </source>
</evidence>
<keyword evidence="1" id="KW-0812">Transmembrane</keyword>
<protein>
    <recommendedName>
        <fullName evidence="4">DoxX family protein</fullName>
    </recommendedName>
</protein>
<accession>A0A395LWV1</accession>
<evidence type="ECO:0000313" key="3">
    <source>
        <dbReference type="Proteomes" id="UP000266389"/>
    </source>
</evidence>
<dbReference type="EMBL" id="PHFL01000070">
    <property type="protein sequence ID" value="RFM23117.1"/>
    <property type="molecule type" value="Genomic_DNA"/>
</dbReference>
<evidence type="ECO:0008006" key="4">
    <source>
        <dbReference type="Google" id="ProtNLM"/>
    </source>
</evidence>
<dbReference type="AlphaFoldDB" id="A0A395LWV1"/>
<dbReference type="Proteomes" id="UP000266389">
    <property type="component" value="Unassembled WGS sequence"/>
</dbReference>
<organism evidence="2 3">
    <name type="scientific">Candidatus Thermochlorobacter aerophilus</name>
    <dbReference type="NCBI Taxonomy" id="1868324"/>
    <lineage>
        <taxon>Bacteria</taxon>
        <taxon>Pseudomonadati</taxon>
        <taxon>Chlorobiota</taxon>
        <taxon>Chlorobiia</taxon>
        <taxon>Chlorobiales</taxon>
        <taxon>Candidatus Thermochlorobacteriaceae</taxon>
        <taxon>Candidatus Thermochlorobacter</taxon>
    </lineage>
</organism>
<feature type="transmembrane region" description="Helical" evidence="1">
    <location>
        <begin position="107"/>
        <end position="127"/>
    </location>
</feature>
<keyword evidence="1" id="KW-0472">Membrane</keyword>
<evidence type="ECO:0000256" key="1">
    <source>
        <dbReference type="SAM" id="Phobius"/>
    </source>
</evidence>
<feature type="transmembrane region" description="Helical" evidence="1">
    <location>
        <begin position="12"/>
        <end position="34"/>
    </location>
</feature>
<reference evidence="2 3" key="1">
    <citation type="journal article" date="2011" name="ISME J.">
        <title>Community ecology of hot spring cyanobacterial mats: predominant populations and their functional potential.</title>
        <authorList>
            <person name="Klatt C.G."/>
            <person name="Wood J.M."/>
            <person name="Rusch D.B."/>
            <person name="Bateson M.M."/>
            <person name="Hamamura N."/>
            <person name="Heidelberg J.F."/>
            <person name="Grossman A.R."/>
            <person name="Bhaya D."/>
            <person name="Cohan F.M."/>
            <person name="Kuhl M."/>
            <person name="Bryant D.A."/>
            <person name="Ward D.M."/>
        </authorList>
    </citation>
    <scope>NUCLEOTIDE SEQUENCE [LARGE SCALE GENOMIC DNA]</scope>
    <source>
        <strain evidence="2">OS</strain>
    </source>
</reference>
<comment type="caution">
    <text evidence="2">The sequence shown here is derived from an EMBL/GenBank/DDBJ whole genome shotgun (WGS) entry which is preliminary data.</text>
</comment>
<gene>
    <name evidence="2" type="ORF">D0433_12670</name>
</gene>
<feature type="transmembrane region" description="Helical" evidence="1">
    <location>
        <begin position="49"/>
        <end position="70"/>
    </location>
</feature>
<keyword evidence="1" id="KW-1133">Transmembrane helix</keyword>
<name>A0A395LWV1_9BACT</name>
<feature type="transmembrane region" description="Helical" evidence="1">
    <location>
        <begin position="77"/>
        <end position="95"/>
    </location>
</feature>
<sequence length="158" mass="18072">MTTHRVQLSLLWLVMVVGMMLHFDYHVSGIFYGIELKRPNATGEFPPTIWLIRFVFQLAPMMAVTFLLFFEAQWFRVAHFGVSILYTLAHGSHLIREFEKPDMSQLNLLSLVLVVSVLLNIVALRWLKEGRGEIKAQDSQQVATSSIHKTEPASIMQS</sequence>
<proteinExistence type="predicted"/>